<proteinExistence type="predicted"/>
<sequence length="61" mass="7268">MLNTPRRSEMKMKNKAFKIFQSQTPKNQMDPRMVFIKRVDFQIRNGTRKATCHVQKQNGKV</sequence>
<keyword evidence="2" id="KW-1185">Reference proteome</keyword>
<comment type="caution">
    <text evidence="1">The sequence shown here is derived from an EMBL/GenBank/DDBJ whole genome shotgun (WGS) entry which is preliminary data.</text>
</comment>
<dbReference type="AlphaFoldDB" id="A0A540NRD6"/>
<reference evidence="1 2" key="1">
    <citation type="journal article" date="2019" name="G3 (Bethesda)">
        <title>Sequencing of a Wild Apple (Malus baccata) Genome Unravels the Differences Between Cultivated and Wild Apple Species Regarding Disease Resistance and Cold Tolerance.</title>
        <authorList>
            <person name="Chen X."/>
        </authorList>
    </citation>
    <scope>NUCLEOTIDE SEQUENCE [LARGE SCALE GENOMIC DNA]</scope>
    <source>
        <strain evidence="2">cv. Shandingzi</strain>
        <tissue evidence="1">Leaves</tissue>
    </source>
</reference>
<accession>A0A540NRD6</accession>
<protein>
    <submittedName>
        <fullName evidence="1">Uncharacterized protein</fullName>
    </submittedName>
</protein>
<evidence type="ECO:0000313" key="1">
    <source>
        <dbReference type="EMBL" id="TQE13606.1"/>
    </source>
</evidence>
<evidence type="ECO:0000313" key="2">
    <source>
        <dbReference type="Proteomes" id="UP000315295"/>
    </source>
</evidence>
<gene>
    <name evidence="1" type="ORF">C1H46_000613</name>
</gene>
<dbReference type="Proteomes" id="UP000315295">
    <property type="component" value="Unassembled WGS sequence"/>
</dbReference>
<name>A0A540NRD6_MALBA</name>
<dbReference type="EMBL" id="VIEB01000009">
    <property type="protein sequence ID" value="TQE13606.1"/>
    <property type="molecule type" value="Genomic_DNA"/>
</dbReference>
<organism evidence="1 2">
    <name type="scientific">Malus baccata</name>
    <name type="common">Siberian crab apple</name>
    <name type="synonym">Pyrus baccata</name>
    <dbReference type="NCBI Taxonomy" id="106549"/>
    <lineage>
        <taxon>Eukaryota</taxon>
        <taxon>Viridiplantae</taxon>
        <taxon>Streptophyta</taxon>
        <taxon>Embryophyta</taxon>
        <taxon>Tracheophyta</taxon>
        <taxon>Spermatophyta</taxon>
        <taxon>Magnoliopsida</taxon>
        <taxon>eudicotyledons</taxon>
        <taxon>Gunneridae</taxon>
        <taxon>Pentapetalae</taxon>
        <taxon>rosids</taxon>
        <taxon>fabids</taxon>
        <taxon>Rosales</taxon>
        <taxon>Rosaceae</taxon>
        <taxon>Amygdaloideae</taxon>
        <taxon>Maleae</taxon>
        <taxon>Malus</taxon>
    </lineage>
</organism>